<sequence length="998" mass="111944">MEPISLRKWLKTNIYHSKSLPPSSDCVFSAAPSSSLGSEIPEAALATPACGPQVEHLQTSTLDDSKASPRVSLIAKKGKRKSAERQSVPIERIGLHLIHQIPQAEIDEISPEKQCPIDIVAVHGIRGGAYRTWAHSNGHFWLRDSLPEEVPGARIFSYGYPANVFLSHEKGRIDDHATSLLEELRDVRQNHEEQKRPIVFICHSMGGIVVKKALNITVVNNKRFSNIRTSTAAIFFLATPHCGSDPAKILSVCADILNLSLTGLSRFTGKMRSDMVKALAHGSTTLLDISNDFKEHPGNMRIFSFIEQKSTPPISGKIVDDTSGRMFVAGEVSVPMQGCNHREVACFESKDSNGYRKIVNKLKEVTSEITNKLTAELLAEDLPCLASLTFPSLSHRLSSLSAALSETCAWILSHPSFLTWSQANSAASSAQTRILYIKGHPGTGKSTLLSFLYHFHLQQPIQYKRILLSFFFHENGDWLQKCPTGMFRSLLVQLYKQSLSARRTILTAYNEKKEDNVERTVVWTVDEMQSLFLRIVSSEEMRESEVVILIDALDEAVDEEGAKAATSLREYFQKLTDPVRGRAKIVISCREYPVVVVGGDGLHISIQDENRRDIERFVSYHFQIGVEDWEIQDERVRMNLEKAIVDTADGIFLWVVKRMERIVEELNDGSSSFADVQRLVETESNELFKMYEGILQREVKESAREKAALFLQWVCLAERPLSLTEIRIAMACNERFIKEGQERIEESNDFVESDARMQRLTRSLSGGLAEVKHCAEGSTVQLIHQTVNEFLREGGLKSLLSDMGGPKSSCLSDSEALGRCENTLSRTCFGYLRLGEIAKFSMTYGIAPVPKAHEVEEKFPFIRYAVMFCFLHARRAESLGISQSDLPVLVDQPIGTVTFKISHGDEIPISDRQPSIFETWKVMFEASRRLYEDHLVPWMHLIHKAADCNLLSAVRYLVEERGQIEVRDRFGGTPLHHAVQGGRLSPRDTTGACCCETP</sequence>
<proteinExistence type="inferred from homology"/>
<dbReference type="AlphaFoldDB" id="A0A2J6SRK6"/>
<gene>
    <name evidence="4" type="ORF">K444DRAFT_170878</name>
</gene>
<evidence type="ECO:0000256" key="2">
    <source>
        <dbReference type="ARBA" id="ARBA00022737"/>
    </source>
</evidence>
<feature type="domain" description="NACHT" evidence="3">
    <location>
        <begin position="433"/>
        <end position="590"/>
    </location>
</feature>
<dbReference type="InterPro" id="IPR029058">
    <property type="entry name" value="AB_hydrolase_fold"/>
</dbReference>
<dbReference type="Pfam" id="PF24883">
    <property type="entry name" value="NPHP3_N"/>
    <property type="match status" value="1"/>
</dbReference>
<comment type="similarity">
    <text evidence="1">Belongs to the putative lipase ROG1 family.</text>
</comment>
<dbReference type="InParanoid" id="A0A2J6SRK6"/>
<dbReference type="Gene3D" id="3.40.50.300">
    <property type="entry name" value="P-loop containing nucleotide triphosphate hydrolases"/>
    <property type="match status" value="1"/>
</dbReference>
<dbReference type="Gene3D" id="3.40.50.1820">
    <property type="entry name" value="alpha/beta hydrolase"/>
    <property type="match status" value="1"/>
</dbReference>
<dbReference type="RefSeq" id="XP_024730320.1">
    <property type="nucleotide sequence ID" value="XM_024870736.1"/>
</dbReference>
<evidence type="ECO:0000256" key="1">
    <source>
        <dbReference type="ARBA" id="ARBA00007920"/>
    </source>
</evidence>
<dbReference type="PANTHER" id="PTHR10039:SF5">
    <property type="entry name" value="NACHT DOMAIN-CONTAINING PROTEIN"/>
    <property type="match status" value="1"/>
</dbReference>
<dbReference type="Pfam" id="PF22939">
    <property type="entry name" value="WHD_GPIID"/>
    <property type="match status" value="1"/>
</dbReference>
<reference evidence="4 5" key="1">
    <citation type="submission" date="2016-04" db="EMBL/GenBank/DDBJ databases">
        <title>A degradative enzymes factory behind the ericoid mycorrhizal symbiosis.</title>
        <authorList>
            <consortium name="DOE Joint Genome Institute"/>
            <person name="Martino E."/>
            <person name="Morin E."/>
            <person name="Grelet G."/>
            <person name="Kuo A."/>
            <person name="Kohler A."/>
            <person name="Daghino S."/>
            <person name="Barry K."/>
            <person name="Choi C."/>
            <person name="Cichocki N."/>
            <person name="Clum A."/>
            <person name="Copeland A."/>
            <person name="Hainaut M."/>
            <person name="Haridas S."/>
            <person name="Labutti K."/>
            <person name="Lindquist E."/>
            <person name="Lipzen A."/>
            <person name="Khouja H.-R."/>
            <person name="Murat C."/>
            <person name="Ohm R."/>
            <person name="Olson A."/>
            <person name="Spatafora J."/>
            <person name="Veneault-Fourrey C."/>
            <person name="Henrissat B."/>
            <person name="Grigoriev I."/>
            <person name="Martin F."/>
            <person name="Perotto S."/>
        </authorList>
    </citation>
    <scope>NUCLEOTIDE SEQUENCE [LARGE SCALE GENOMIC DNA]</scope>
    <source>
        <strain evidence="4 5">E</strain>
    </source>
</reference>
<dbReference type="SUPFAM" id="SSF48403">
    <property type="entry name" value="Ankyrin repeat"/>
    <property type="match status" value="1"/>
</dbReference>
<protein>
    <recommendedName>
        <fullName evidence="3">NACHT domain-containing protein</fullName>
    </recommendedName>
</protein>
<dbReference type="SUPFAM" id="SSF52540">
    <property type="entry name" value="P-loop containing nucleoside triphosphate hydrolases"/>
    <property type="match status" value="1"/>
</dbReference>
<keyword evidence="5" id="KW-1185">Reference proteome</keyword>
<dbReference type="EMBL" id="KZ613883">
    <property type="protein sequence ID" value="PMD53416.1"/>
    <property type="molecule type" value="Genomic_DNA"/>
</dbReference>
<evidence type="ECO:0000259" key="3">
    <source>
        <dbReference type="PROSITE" id="PS50837"/>
    </source>
</evidence>
<dbReference type="PANTHER" id="PTHR10039">
    <property type="entry name" value="AMELOGENIN"/>
    <property type="match status" value="1"/>
</dbReference>
<dbReference type="InterPro" id="IPR027417">
    <property type="entry name" value="P-loop_NTPase"/>
</dbReference>
<evidence type="ECO:0000313" key="5">
    <source>
        <dbReference type="Proteomes" id="UP000235371"/>
    </source>
</evidence>
<accession>A0A2J6SRK6</accession>
<dbReference type="SUPFAM" id="SSF53474">
    <property type="entry name" value="alpha/beta-Hydrolases"/>
    <property type="match status" value="1"/>
</dbReference>
<organism evidence="4 5">
    <name type="scientific">Hyaloscypha bicolor E</name>
    <dbReference type="NCBI Taxonomy" id="1095630"/>
    <lineage>
        <taxon>Eukaryota</taxon>
        <taxon>Fungi</taxon>
        <taxon>Dikarya</taxon>
        <taxon>Ascomycota</taxon>
        <taxon>Pezizomycotina</taxon>
        <taxon>Leotiomycetes</taxon>
        <taxon>Helotiales</taxon>
        <taxon>Hyaloscyphaceae</taxon>
        <taxon>Hyaloscypha</taxon>
        <taxon>Hyaloscypha bicolor</taxon>
    </lineage>
</organism>
<dbReference type="InterPro" id="IPR007111">
    <property type="entry name" value="NACHT_NTPase"/>
</dbReference>
<dbReference type="InterPro" id="IPR036770">
    <property type="entry name" value="Ankyrin_rpt-contain_sf"/>
</dbReference>
<dbReference type="InterPro" id="IPR007751">
    <property type="entry name" value="DUF676_lipase-like"/>
</dbReference>
<dbReference type="InterPro" id="IPR054471">
    <property type="entry name" value="GPIID_WHD"/>
</dbReference>
<evidence type="ECO:0000313" key="4">
    <source>
        <dbReference type="EMBL" id="PMD53416.1"/>
    </source>
</evidence>
<dbReference type="OrthoDB" id="7464126at2759"/>
<name>A0A2J6SRK6_9HELO</name>
<dbReference type="Proteomes" id="UP000235371">
    <property type="component" value="Unassembled WGS sequence"/>
</dbReference>
<dbReference type="GeneID" id="36578818"/>
<keyword evidence="2" id="KW-0677">Repeat</keyword>
<dbReference type="Gene3D" id="1.25.40.20">
    <property type="entry name" value="Ankyrin repeat-containing domain"/>
    <property type="match status" value="1"/>
</dbReference>
<dbReference type="Pfam" id="PF05057">
    <property type="entry name" value="DUF676"/>
    <property type="match status" value="1"/>
</dbReference>
<dbReference type="PROSITE" id="PS50837">
    <property type="entry name" value="NACHT"/>
    <property type="match status" value="1"/>
</dbReference>
<dbReference type="InterPro" id="IPR056884">
    <property type="entry name" value="NPHP3-like_N"/>
</dbReference>